<gene>
    <name evidence="3" type="ORF">Mgra_00007624</name>
</gene>
<dbReference type="AlphaFoldDB" id="A0A8S9ZI22"/>
<evidence type="ECO:0000256" key="2">
    <source>
        <dbReference type="SAM" id="SignalP"/>
    </source>
</evidence>
<keyword evidence="2" id="KW-0732">Signal</keyword>
<dbReference type="Proteomes" id="UP000605970">
    <property type="component" value="Unassembled WGS sequence"/>
</dbReference>
<protein>
    <recommendedName>
        <fullName evidence="5">Secreted protein</fullName>
    </recommendedName>
</protein>
<dbReference type="EMBL" id="JABEBT010000088">
    <property type="protein sequence ID" value="KAF7632978.1"/>
    <property type="molecule type" value="Genomic_DNA"/>
</dbReference>
<evidence type="ECO:0000313" key="4">
    <source>
        <dbReference type="Proteomes" id="UP000605970"/>
    </source>
</evidence>
<evidence type="ECO:0008006" key="5">
    <source>
        <dbReference type="Google" id="ProtNLM"/>
    </source>
</evidence>
<evidence type="ECO:0000313" key="3">
    <source>
        <dbReference type="EMBL" id="KAF7632978.1"/>
    </source>
</evidence>
<sequence length="97" mass="10983">MNCLKYFVLSIVIILIIYEIQILDACFNCKEADVHVPSSRHSRRPNQTPNQHDASKAQPLPLPPGTHVGSPYRLTMAAMYKGMIQPSLQKKMTIFKT</sequence>
<proteinExistence type="predicted"/>
<reference evidence="3" key="1">
    <citation type="journal article" date="2020" name="Ecol. Evol.">
        <title>Genome structure and content of the rice root-knot nematode (Meloidogyne graminicola).</title>
        <authorList>
            <person name="Phan N.T."/>
            <person name="Danchin E.G.J."/>
            <person name="Klopp C."/>
            <person name="Perfus-Barbeoch L."/>
            <person name="Kozlowski D.K."/>
            <person name="Koutsovoulos G.D."/>
            <person name="Lopez-Roques C."/>
            <person name="Bouchez O."/>
            <person name="Zahm M."/>
            <person name="Besnard G."/>
            <person name="Bellafiore S."/>
        </authorList>
    </citation>
    <scope>NUCLEOTIDE SEQUENCE</scope>
    <source>
        <strain evidence="3">VN-18</strain>
    </source>
</reference>
<keyword evidence="4" id="KW-1185">Reference proteome</keyword>
<feature type="chain" id="PRO_5035862286" description="Secreted protein" evidence="2">
    <location>
        <begin position="26"/>
        <end position="97"/>
    </location>
</feature>
<evidence type="ECO:0000256" key="1">
    <source>
        <dbReference type="SAM" id="MobiDB-lite"/>
    </source>
</evidence>
<comment type="caution">
    <text evidence="3">The sequence shown here is derived from an EMBL/GenBank/DDBJ whole genome shotgun (WGS) entry which is preliminary data.</text>
</comment>
<accession>A0A8S9ZI22</accession>
<name>A0A8S9ZI22_9BILA</name>
<organism evidence="3 4">
    <name type="scientific">Meloidogyne graminicola</name>
    <dbReference type="NCBI Taxonomy" id="189291"/>
    <lineage>
        <taxon>Eukaryota</taxon>
        <taxon>Metazoa</taxon>
        <taxon>Ecdysozoa</taxon>
        <taxon>Nematoda</taxon>
        <taxon>Chromadorea</taxon>
        <taxon>Rhabditida</taxon>
        <taxon>Tylenchina</taxon>
        <taxon>Tylenchomorpha</taxon>
        <taxon>Tylenchoidea</taxon>
        <taxon>Meloidogynidae</taxon>
        <taxon>Meloidogyninae</taxon>
        <taxon>Meloidogyne</taxon>
    </lineage>
</organism>
<feature type="region of interest" description="Disordered" evidence="1">
    <location>
        <begin position="36"/>
        <end position="69"/>
    </location>
</feature>
<feature type="signal peptide" evidence="2">
    <location>
        <begin position="1"/>
        <end position="25"/>
    </location>
</feature>